<dbReference type="RefSeq" id="WP_318650120.1">
    <property type="nucleotide sequence ID" value="NZ_CP137852.1"/>
</dbReference>
<name>A0ABZ0PK86_9PROT</name>
<dbReference type="Proteomes" id="UP001305521">
    <property type="component" value="Chromosome"/>
</dbReference>
<dbReference type="SUPFAM" id="SSF53254">
    <property type="entry name" value="Phosphoglycerate mutase-like"/>
    <property type="match status" value="1"/>
</dbReference>
<reference evidence="2 3" key="1">
    <citation type="submission" date="2023-11" db="EMBL/GenBank/DDBJ databases">
        <title>Arctic aerobic anoxygenic photoheterotroph Sediminicoccus rosea KRV36 adapts its photosynthesis to long days of polar summer.</title>
        <authorList>
            <person name="Tomasch J."/>
            <person name="Kopejtka K."/>
            <person name="Bily T."/>
            <person name="Gardiner A.T."/>
            <person name="Gardian Z."/>
            <person name="Shivaramu S."/>
            <person name="Koblizek M."/>
            <person name="Engelhardt F."/>
            <person name="Kaftan D."/>
        </authorList>
    </citation>
    <scope>NUCLEOTIDE SEQUENCE [LARGE SCALE GENOMIC DNA]</scope>
    <source>
        <strain evidence="2 3">R-30</strain>
    </source>
</reference>
<dbReference type="Gene3D" id="3.40.50.1240">
    <property type="entry name" value="Phosphoglycerate mutase-like"/>
    <property type="match status" value="1"/>
</dbReference>
<sequence>MLRRLTLLALLFASLGAPTARAEPGLLAALREGGLVIFLRHAETGSSAPDQANAVLGDCATQRNLDETGRAQSVAIGAAFRDLGIPVSRVLASPYCRTLETAALAFGGAEPEIGLSLPRHVDAAAHRAMGAALRALLPEPGFAGNWVLVGHSYHMMGAGGPAPQPQGAAVVLRPEGQGRFTVLAMLPPDGWAGLGRLRFAGTP</sequence>
<dbReference type="EMBL" id="CP137852">
    <property type="protein sequence ID" value="WPB86144.1"/>
    <property type="molecule type" value="Genomic_DNA"/>
</dbReference>
<feature type="signal peptide" evidence="1">
    <location>
        <begin position="1"/>
        <end position="22"/>
    </location>
</feature>
<organism evidence="2 3">
    <name type="scientific">Sediminicoccus rosea</name>
    <dbReference type="NCBI Taxonomy" id="1225128"/>
    <lineage>
        <taxon>Bacteria</taxon>
        <taxon>Pseudomonadati</taxon>
        <taxon>Pseudomonadota</taxon>
        <taxon>Alphaproteobacteria</taxon>
        <taxon>Acetobacterales</taxon>
        <taxon>Roseomonadaceae</taxon>
        <taxon>Sediminicoccus</taxon>
    </lineage>
</organism>
<evidence type="ECO:0000256" key="1">
    <source>
        <dbReference type="SAM" id="SignalP"/>
    </source>
</evidence>
<evidence type="ECO:0000313" key="2">
    <source>
        <dbReference type="EMBL" id="WPB86144.1"/>
    </source>
</evidence>
<dbReference type="Pfam" id="PF00300">
    <property type="entry name" value="His_Phos_1"/>
    <property type="match status" value="1"/>
</dbReference>
<feature type="chain" id="PRO_5046684541" evidence="1">
    <location>
        <begin position="23"/>
        <end position="203"/>
    </location>
</feature>
<keyword evidence="3" id="KW-1185">Reference proteome</keyword>
<dbReference type="InterPro" id="IPR029033">
    <property type="entry name" value="His_PPase_superfam"/>
</dbReference>
<gene>
    <name evidence="2" type="ORF">R9Z33_04555</name>
</gene>
<keyword evidence="1" id="KW-0732">Signal</keyword>
<evidence type="ECO:0000313" key="3">
    <source>
        <dbReference type="Proteomes" id="UP001305521"/>
    </source>
</evidence>
<dbReference type="InterPro" id="IPR013078">
    <property type="entry name" value="His_Pase_superF_clade-1"/>
</dbReference>
<accession>A0ABZ0PK86</accession>
<dbReference type="CDD" id="cd07040">
    <property type="entry name" value="HP"/>
    <property type="match status" value="1"/>
</dbReference>
<protein>
    <submittedName>
        <fullName evidence="2">Histidine phosphatase family protein</fullName>
    </submittedName>
</protein>
<proteinExistence type="predicted"/>